<accession>A0A7W4UL08</accession>
<dbReference type="GO" id="GO:0016787">
    <property type="term" value="F:hydrolase activity"/>
    <property type="evidence" value="ECO:0007669"/>
    <property type="project" value="UniProtKB-KW"/>
</dbReference>
<evidence type="ECO:0000259" key="1">
    <source>
        <dbReference type="Pfam" id="PF13223"/>
    </source>
</evidence>
<dbReference type="InterPro" id="IPR009218">
    <property type="entry name" value="HD_phosphohydro"/>
</dbReference>
<keyword evidence="2" id="KW-0378">Hydrolase</keyword>
<dbReference type="Gene3D" id="1.10.3210.10">
    <property type="entry name" value="Hypothetical protein af1432"/>
    <property type="match status" value="1"/>
</dbReference>
<dbReference type="PANTHER" id="PTHR21174:SF0">
    <property type="entry name" value="HD PHOSPHOHYDROLASE FAMILY PROTEIN-RELATED"/>
    <property type="match status" value="1"/>
</dbReference>
<dbReference type="AlphaFoldDB" id="A0A7W4UL08"/>
<dbReference type="Pfam" id="PF13223">
    <property type="entry name" value="DUF4031"/>
    <property type="match status" value="1"/>
</dbReference>
<feature type="domain" description="DUF4031" evidence="1">
    <location>
        <begin position="3"/>
        <end position="76"/>
    </location>
</feature>
<name>A0A7W4UL08_9MICO</name>
<evidence type="ECO:0000313" key="3">
    <source>
        <dbReference type="Proteomes" id="UP000545286"/>
    </source>
</evidence>
<dbReference type="Proteomes" id="UP000545286">
    <property type="component" value="Unassembled WGS sequence"/>
</dbReference>
<gene>
    <name evidence="2" type="ORF">FHX72_000460</name>
</gene>
<dbReference type="EMBL" id="JACHWJ010000001">
    <property type="protein sequence ID" value="MBB2956348.1"/>
    <property type="molecule type" value="Genomic_DNA"/>
</dbReference>
<reference evidence="2 3" key="1">
    <citation type="submission" date="2020-08" db="EMBL/GenBank/DDBJ databases">
        <title>Sequencing the genomes of 1000 actinobacteria strains.</title>
        <authorList>
            <person name="Klenk H.-P."/>
        </authorList>
    </citation>
    <scope>NUCLEOTIDE SEQUENCE [LARGE SCALE GENOMIC DNA]</scope>
    <source>
        <strain evidence="2 3">DSM 20419</strain>
    </source>
</reference>
<dbReference type="RefSeq" id="WP_183622796.1">
    <property type="nucleotide sequence ID" value="NZ_JACHWJ010000001.1"/>
</dbReference>
<protein>
    <submittedName>
        <fullName evidence="2">Putative metal-dependent HD superfamily phosphohydrolase</fullName>
    </submittedName>
</protein>
<proteinExistence type="predicted"/>
<keyword evidence="3" id="KW-1185">Reference proteome</keyword>
<dbReference type="InterPro" id="IPR025109">
    <property type="entry name" value="DUF4031"/>
</dbReference>
<dbReference type="SUPFAM" id="SSF109604">
    <property type="entry name" value="HD-domain/PDEase-like"/>
    <property type="match status" value="1"/>
</dbReference>
<comment type="caution">
    <text evidence="2">The sequence shown here is derived from an EMBL/GenBank/DDBJ whole genome shotgun (WGS) entry which is preliminary data.</text>
</comment>
<organism evidence="2 3">
    <name type="scientific">Pseudoclavibacter helvolus</name>
    <dbReference type="NCBI Taxonomy" id="255205"/>
    <lineage>
        <taxon>Bacteria</taxon>
        <taxon>Bacillati</taxon>
        <taxon>Actinomycetota</taxon>
        <taxon>Actinomycetes</taxon>
        <taxon>Micrococcales</taxon>
        <taxon>Microbacteriaceae</taxon>
        <taxon>Pseudoclavibacter</taxon>
    </lineage>
</organism>
<dbReference type="PANTHER" id="PTHR21174">
    <property type="match status" value="1"/>
</dbReference>
<sequence>MVILIDPPVWPAHGTMFSHLVSDSAVEELHEFAARAGIRSRAFDVDHYDVPAEQYAELVALGATPVAGSELVRRLVAGGVRVPARDRPKRARLTLLRRWAELDLPASGSAPEVTGETLATDALRDDLLDAWSAPPRHYHDATHLLSVLDAIDIMRLRASEIESPLSERELLTARLGAWFHDAVYEGVAGEDERASAALAVERLGSLGVDPALVADVERLVLATIDHRVEAGDRAGELLMDADLAVLARSEDGYARYVALVRRDYAHVPDEQWRLGRASVLNTLLASPRLFVSPAVPEDWETRARRNLESELAGLVS</sequence>
<evidence type="ECO:0000313" key="2">
    <source>
        <dbReference type="EMBL" id="MBB2956348.1"/>
    </source>
</evidence>